<dbReference type="RefSeq" id="WP_182606989.1">
    <property type="nucleotide sequence ID" value="NZ_VKHT01000516.1"/>
</dbReference>
<evidence type="ECO:0000313" key="2">
    <source>
        <dbReference type="EMBL" id="MBB0245517.1"/>
    </source>
</evidence>
<organism evidence="2 3">
    <name type="scientific">Streptomyces alkaliphilus</name>
    <dbReference type="NCBI Taxonomy" id="1472722"/>
    <lineage>
        <taxon>Bacteria</taxon>
        <taxon>Bacillati</taxon>
        <taxon>Actinomycetota</taxon>
        <taxon>Actinomycetes</taxon>
        <taxon>Kitasatosporales</taxon>
        <taxon>Streptomycetaceae</taxon>
        <taxon>Streptomyces</taxon>
    </lineage>
</organism>
<feature type="region of interest" description="Disordered" evidence="1">
    <location>
        <begin position="1"/>
        <end position="45"/>
    </location>
</feature>
<protein>
    <submittedName>
        <fullName evidence="2">Uncharacterized protein</fullName>
    </submittedName>
</protein>
<dbReference type="AlphaFoldDB" id="A0A7W3Y2Q6"/>
<keyword evidence="3" id="KW-1185">Reference proteome</keyword>
<accession>A0A7W3Y2Q6</accession>
<name>A0A7W3Y2Q6_9ACTN</name>
<evidence type="ECO:0000313" key="3">
    <source>
        <dbReference type="Proteomes" id="UP000538929"/>
    </source>
</evidence>
<comment type="caution">
    <text evidence="2">The sequence shown here is derived from an EMBL/GenBank/DDBJ whole genome shotgun (WGS) entry which is preliminary data.</text>
</comment>
<feature type="compositionally biased region" description="Basic and acidic residues" evidence="1">
    <location>
        <begin position="32"/>
        <end position="41"/>
    </location>
</feature>
<reference evidence="3" key="1">
    <citation type="submission" date="2019-10" db="EMBL/GenBank/DDBJ databases">
        <title>Streptomyces sp. nov., a novel actinobacterium isolated from alkaline environment.</title>
        <authorList>
            <person name="Golinska P."/>
        </authorList>
    </citation>
    <scope>NUCLEOTIDE SEQUENCE [LARGE SCALE GENOMIC DNA]</scope>
    <source>
        <strain evidence="3">DSM 42118</strain>
    </source>
</reference>
<gene>
    <name evidence="2" type="ORF">FNQ90_15750</name>
</gene>
<evidence type="ECO:0000256" key="1">
    <source>
        <dbReference type="SAM" id="MobiDB-lite"/>
    </source>
</evidence>
<proteinExistence type="predicted"/>
<dbReference type="EMBL" id="VKHT01000516">
    <property type="protein sequence ID" value="MBB0245517.1"/>
    <property type="molecule type" value="Genomic_DNA"/>
</dbReference>
<sequence>MATDQEPWSSEEDRPTSGAWSIPGAPTARPYDPGREVERPGSEVNFPPIDNGLDYLLSVTEHLAAGEESVSARDLKYAVLHLQAAAEVLLKYRLQLEHWTLVFKNPGTARRAELDDGSLPSCTTKEALERLRHIVGISITDKETKLLQDLAETRNKLQHHGLTAKARAVEARTCHVLDFLVRFLAEHLIPGLSREERERIEIDMERIRGGLTLIQGFVTQRRKRLRGELEPLKTITVRCPHCTEWALVLEREESTCRFCTQLWEWDVLKNTYSSTVDPALVTGGAEVPFPCPDCNRDSLVMAITAGDPTNVVCLCFHCPRPFPDIRDCRGCGSMLGAGEDPLLCSSCGAAGLSF</sequence>
<dbReference type="Proteomes" id="UP000538929">
    <property type="component" value="Unassembled WGS sequence"/>
</dbReference>